<dbReference type="EMBL" id="CP032489">
    <property type="protein sequence ID" value="AYD46405.1"/>
    <property type="molecule type" value="Genomic_DNA"/>
</dbReference>
<dbReference type="RefSeq" id="WP_119984398.1">
    <property type="nucleotide sequence ID" value="NZ_CP032489.1"/>
</dbReference>
<dbReference type="Gene3D" id="2.20.110.10">
    <property type="entry name" value="Histone H3 K4-specific methyltransferase SET7/9 N-terminal domain"/>
    <property type="match status" value="2"/>
</dbReference>
<dbReference type="Pfam" id="PF07661">
    <property type="entry name" value="MORN_2"/>
    <property type="match status" value="2"/>
</dbReference>
<protein>
    <recommendedName>
        <fullName evidence="3">Toxin-antitoxin system YwqK family antitoxin</fullName>
    </recommendedName>
</protein>
<dbReference type="SUPFAM" id="SSF82185">
    <property type="entry name" value="Histone H3 K4-specific methyltransferase SET7/9 N-terminal domain"/>
    <property type="match status" value="1"/>
</dbReference>
<dbReference type="KEGG" id="ark:D6B99_01485"/>
<evidence type="ECO:0008006" key="3">
    <source>
        <dbReference type="Google" id="ProtNLM"/>
    </source>
</evidence>
<organism evidence="1 2">
    <name type="scientific">Arachidicoccus soli</name>
    <dbReference type="NCBI Taxonomy" id="2341117"/>
    <lineage>
        <taxon>Bacteria</taxon>
        <taxon>Pseudomonadati</taxon>
        <taxon>Bacteroidota</taxon>
        <taxon>Chitinophagia</taxon>
        <taxon>Chitinophagales</taxon>
        <taxon>Chitinophagaceae</taxon>
        <taxon>Arachidicoccus</taxon>
    </lineage>
</organism>
<dbReference type="AlphaFoldDB" id="A0A386HKW1"/>
<gene>
    <name evidence="1" type="ORF">D6B99_01485</name>
</gene>
<reference evidence="1 2" key="1">
    <citation type="submission" date="2018-09" db="EMBL/GenBank/DDBJ databases">
        <title>Arachidicoccus sp. nov., a bacterium isolated from soil.</title>
        <authorList>
            <person name="Weon H.-Y."/>
            <person name="Kwon S.-W."/>
            <person name="Lee S.A."/>
        </authorList>
    </citation>
    <scope>NUCLEOTIDE SEQUENCE [LARGE SCALE GENOMIC DNA]</scope>
    <source>
        <strain evidence="1 2">KIS59-12</strain>
    </source>
</reference>
<sequence length="160" mass="18508">MKRLIFILFCVLCFGVKSFTQNIDLDKYEIHLGDTIISKSDFIKNGSLLDSSRLKNLQFMPIADGQKIIYYLNGKVYSQGTIKNGKRNGYWKFWNLNGNEAREGNFVDGKPDGTHKYWYEDGHLRGIGNWKDGVYDGEWNIYNEDGTKTTQVYKNGKLIK</sequence>
<keyword evidence="2" id="KW-1185">Reference proteome</keyword>
<proteinExistence type="predicted"/>
<name>A0A386HKW1_9BACT</name>
<dbReference type="Proteomes" id="UP000266118">
    <property type="component" value="Chromosome"/>
</dbReference>
<accession>A0A386HKW1</accession>
<evidence type="ECO:0000313" key="2">
    <source>
        <dbReference type="Proteomes" id="UP000266118"/>
    </source>
</evidence>
<evidence type="ECO:0000313" key="1">
    <source>
        <dbReference type="EMBL" id="AYD46405.1"/>
    </source>
</evidence>
<dbReference type="OrthoDB" id="652604at2"/>
<dbReference type="InterPro" id="IPR011652">
    <property type="entry name" value="MORN_2"/>
</dbReference>